<comment type="caution">
    <text evidence="1">The sequence shown here is derived from an EMBL/GenBank/DDBJ whole genome shotgun (WGS) entry which is preliminary data.</text>
</comment>
<accession>A0ABT7XW51</accession>
<name>A0ABT7XW51_9VIBR</name>
<dbReference type="RefSeq" id="WP_289960329.1">
    <property type="nucleotide sequence ID" value="NZ_JAUEOZ010000001.1"/>
</dbReference>
<dbReference type="EMBL" id="JAUEOZ010000001">
    <property type="protein sequence ID" value="MDN2480007.1"/>
    <property type="molecule type" value="Genomic_DNA"/>
</dbReference>
<reference evidence="1" key="1">
    <citation type="submission" date="2024-05" db="EMBL/GenBank/DDBJ databases">
        <title>Genome Sequences of Four Agar- Degrading Marine Bacteria.</title>
        <authorList>
            <person name="Phillips E.K."/>
            <person name="Shaffer J.C."/>
            <person name="Henson M.W."/>
            <person name="Temperton B."/>
            <person name="Thrash C.J."/>
            <person name="Martin M.O."/>
        </authorList>
    </citation>
    <scope>NUCLEOTIDE SEQUENCE</scope>
    <source>
        <strain evidence="1">EKP203</strain>
    </source>
</reference>
<organism evidence="1 2">
    <name type="scientific">Vibrio agarivorans</name>
    <dbReference type="NCBI Taxonomy" id="153622"/>
    <lineage>
        <taxon>Bacteria</taxon>
        <taxon>Pseudomonadati</taxon>
        <taxon>Pseudomonadota</taxon>
        <taxon>Gammaproteobacteria</taxon>
        <taxon>Vibrionales</taxon>
        <taxon>Vibrionaceae</taxon>
        <taxon>Vibrio</taxon>
    </lineage>
</organism>
<evidence type="ECO:0000313" key="1">
    <source>
        <dbReference type="EMBL" id="MDN2480007.1"/>
    </source>
</evidence>
<evidence type="ECO:0000313" key="2">
    <source>
        <dbReference type="Proteomes" id="UP001169719"/>
    </source>
</evidence>
<keyword evidence="2" id="KW-1185">Reference proteome</keyword>
<sequence length="196" mass="23380">MKVLTFDEPEHFKRSLSDDKQLAAFALGAQSTMIHHLIHSEEYDGVPNDLATQKTLEKLARQFVYNYQQCPERYRALKRYKQMLVDSEPLMCDDLTLHLKYPALTLAKYYYCLQQSKDKMDSMKLWERHLRFCKTLCFALKEYYAEPHSLIEYRHNMVQVVHPNQKQSSCYIETKVPICFHALGYRFILLPFPWLE</sequence>
<protein>
    <submittedName>
        <fullName evidence="1">Uncharacterized protein</fullName>
    </submittedName>
</protein>
<proteinExistence type="predicted"/>
<gene>
    <name evidence="1" type="ORF">QWJ08_01015</name>
</gene>
<dbReference type="Proteomes" id="UP001169719">
    <property type="component" value="Unassembled WGS sequence"/>
</dbReference>